<feature type="compositionally biased region" description="Basic and acidic residues" evidence="2">
    <location>
        <begin position="828"/>
        <end position="838"/>
    </location>
</feature>
<dbReference type="EMBL" id="JAAGLU010000013">
    <property type="protein sequence ID" value="NEC87672.1"/>
    <property type="molecule type" value="Genomic_DNA"/>
</dbReference>
<dbReference type="PANTHER" id="PTHR32208">
    <property type="entry name" value="SECRETED PROTEIN-RELATED"/>
    <property type="match status" value="1"/>
</dbReference>
<evidence type="ECO:0000259" key="3">
    <source>
        <dbReference type="Pfam" id="PF07250"/>
    </source>
</evidence>
<dbReference type="InterPro" id="IPR037293">
    <property type="entry name" value="Gal_Oxidase_central_sf"/>
</dbReference>
<dbReference type="CDD" id="cd02851">
    <property type="entry name" value="E_set_GO_C"/>
    <property type="match status" value="1"/>
</dbReference>
<dbReference type="Gene3D" id="2.60.40.10">
    <property type="entry name" value="Immunoglobulins"/>
    <property type="match status" value="1"/>
</dbReference>
<dbReference type="SUPFAM" id="SSF81296">
    <property type="entry name" value="E set domains"/>
    <property type="match status" value="1"/>
</dbReference>
<keyword evidence="1" id="KW-0732">Signal</keyword>
<feature type="domain" description="Glyoxal oxidase N-terminal" evidence="3">
    <location>
        <begin position="273"/>
        <end position="599"/>
    </location>
</feature>
<dbReference type="GO" id="GO:0005975">
    <property type="term" value="P:carbohydrate metabolic process"/>
    <property type="evidence" value="ECO:0007669"/>
    <property type="project" value="UniProtKB-ARBA"/>
</dbReference>
<evidence type="ECO:0000256" key="1">
    <source>
        <dbReference type="ARBA" id="ARBA00022729"/>
    </source>
</evidence>
<reference evidence="5" key="1">
    <citation type="submission" date="2020-01" db="EMBL/GenBank/DDBJ databases">
        <title>Insect and environment-associated Actinomycetes.</title>
        <authorList>
            <person name="Currrie C."/>
            <person name="Chevrette M."/>
            <person name="Carlson C."/>
            <person name="Stubbendieck R."/>
            <person name="Wendt-Pienkowski E."/>
        </authorList>
    </citation>
    <scope>NUCLEOTIDE SEQUENCE</scope>
    <source>
        <strain evidence="5">SID12501</strain>
    </source>
</reference>
<proteinExistence type="predicted"/>
<dbReference type="Pfam" id="PF07250">
    <property type="entry name" value="Glyoxal_oxid_N"/>
    <property type="match status" value="1"/>
</dbReference>
<dbReference type="PANTHER" id="PTHR32208:SF21">
    <property type="entry name" value="LOW QUALITY PROTEIN: ALDEHYDE OXIDASE GLOX-LIKE"/>
    <property type="match status" value="1"/>
</dbReference>
<evidence type="ECO:0000256" key="2">
    <source>
        <dbReference type="SAM" id="MobiDB-lite"/>
    </source>
</evidence>
<evidence type="ECO:0000259" key="4">
    <source>
        <dbReference type="Pfam" id="PF09118"/>
    </source>
</evidence>
<gene>
    <name evidence="5" type="ORF">G3I71_17955</name>
</gene>
<name>A0A6B3BTP6_9ACTN</name>
<dbReference type="InterPro" id="IPR013783">
    <property type="entry name" value="Ig-like_fold"/>
</dbReference>
<dbReference type="Pfam" id="PF09118">
    <property type="entry name" value="GO-like_E_set"/>
    <property type="match status" value="1"/>
</dbReference>
<dbReference type="InterPro" id="IPR011043">
    <property type="entry name" value="Gal_Oxase/kelch_b-propeller"/>
</dbReference>
<organism evidence="5">
    <name type="scientific">Streptomyces sp. SID12501</name>
    <dbReference type="NCBI Taxonomy" id="2706042"/>
    <lineage>
        <taxon>Bacteria</taxon>
        <taxon>Bacillati</taxon>
        <taxon>Actinomycetota</taxon>
        <taxon>Actinomycetes</taxon>
        <taxon>Kitasatosporales</taxon>
        <taxon>Streptomycetaceae</taxon>
        <taxon>Streptomyces</taxon>
    </lineage>
</organism>
<dbReference type="InterPro" id="IPR009880">
    <property type="entry name" value="Glyoxal_oxidase_N"/>
</dbReference>
<dbReference type="InterPro" id="IPR015202">
    <property type="entry name" value="GO-like_E_set"/>
</dbReference>
<evidence type="ECO:0000313" key="5">
    <source>
        <dbReference type="EMBL" id="NEC87672.1"/>
    </source>
</evidence>
<feature type="region of interest" description="Disordered" evidence="2">
    <location>
        <begin position="811"/>
        <end position="838"/>
    </location>
</feature>
<dbReference type="AlphaFoldDB" id="A0A6B3BTP6"/>
<dbReference type="SUPFAM" id="SSF50965">
    <property type="entry name" value="Galactose oxidase, central domain"/>
    <property type="match status" value="1"/>
</dbReference>
<sequence>MRPFSTFSTFSTAGRAAGRSARRSTARRRTALVGVGALTAGLLLTSPQPASAANLVLNPGFETAGSGDMPYCWEKSGWGDNDFTFSTVTGGHSGSKAMKVELTRRVSGDRKALITEDTTCAPVVTAGKQYDLGLWYKTTTPDAAITLFRHDTTLGWQYWTDLKTLEMQGSWTQATVRTPAVPAGTDRITWGVSVYGTGSATTDDYTMEQVADPVPPATCTSTAEECANGKWTVLPTQNPVRSMHSVVLNNGKVLLIAGSGNSEEQFNAGTFTSAVYDPANGTYKVIPTPKDMFCSGHVQLQDGRVLVMSGNKAYPVAGGHGYEGYKDSYIFDPVTETYSKTNDLNDGHWYPSATALGNGDVISFGGLKEDSTGSVTAELWSDAQQQWLPLWQVNQTWSYWGLYPSMILMQDGRLFYSGSHVFGNGTPGTGSAVYDYAANATTAISGLQNKDQRDQSASVLLPPAQDQRVLTLGGGNIESNPDANRLTDIIDLKAADPAYVAGPPLPQGTVDLGNGPVAETGNQGKMYVSAVLLPDGKVLETGGALHNRANPVFESSIYDPAANTFDPVAADPQARGYHSSSFLLPDGRVMSTGDNPGNGTWNHNVSIYTPPYLLKGTRPTITSMIDGEWNYGDTQRITVDRPIVKAELIRPAAVTHSSDPNQRFVDLPLSVDGNNIDLNVTSNPNLAPPGWYMLFAVDANGVPSVAKWVHLQGPAALSSTAMSMSMPMESSDATPSAHIHSFADGLKGKVTGPGKERASQNVSPTLSGCDRHYGSINVCVPTVFPAEVKQTTAARCAWLRANDYGRLKINGKDDPLGLDPSRNGVACEKQDLRKSAKK</sequence>
<dbReference type="Gene3D" id="2.60.120.260">
    <property type="entry name" value="Galactose-binding domain-like"/>
    <property type="match status" value="1"/>
</dbReference>
<protein>
    <submittedName>
        <fullName evidence="5">DUF1929 domain-containing protein</fullName>
    </submittedName>
</protein>
<dbReference type="Gene3D" id="2.130.10.80">
    <property type="entry name" value="Galactose oxidase/kelch, beta-propeller"/>
    <property type="match status" value="1"/>
</dbReference>
<comment type="caution">
    <text evidence="5">The sequence shown here is derived from an EMBL/GenBank/DDBJ whole genome shotgun (WGS) entry which is preliminary data.</text>
</comment>
<dbReference type="InterPro" id="IPR014756">
    <property type="entry name" value="Ig_E-set"/>
</dbReference>
<accession>A0A6B3BTP6</accession>
<feature type="domain" description="Galactose oxidase-like Early set" evidence="4">
    <location>
        <begin position="618"/>
        <end position="710"/>
    </location>
</feature>